<protein>
    <recommendedName>
        <fullName evidence="4">Excalibur calcium-binding domain-containing protein</fullName>
    </recommendedName>
</protein>
<dbReference type="EMBL" id="OMOQ01000001">
    <property type="protein sequence ID" value="SPH17310.1"/>
    <property type="molecule type" value="Genomic_DNA"/>
</dbReference>
<feature type="region of interest" description="Disordered" evidence="1">
    <location>
        <begin position="42"/>
        <end position="77"/>
    </location>
</feature>
<accession>A0A2R8B457</accession>
<feature type="region of interest" description="Disordered" evidence="1">
    <location>
        <begin position="97"/>
        <end position="147"/>
    </location>
</feature>
<keyword evidence="3" id="KW-1185">Reference proteome</keyword>
<evidence type="ECO:0008006" key="4">
    <source>
        <dbReference type="Google" id="ProtNLM"/>
    </source>
</evidence>
<reference evidence="2 3" key="1">
    <citation type="submission" date="2018-03" db="EMBL/GenBank/DDBJ databases">
        <authorList>
            <person name="Keele B.F."/>
        </authorList>
    </citation>
    <scope>NUCLEOTIDE SEQUENCE [LARGE SCALE GENOMIC DNA]</scope>
    <source>
        <strain evidence="2 3">CECT 8626</strain>
    </source>
</reference>
<evidence type="ECO:0000256" key="1">
    <source>
        <dbReference type="SAM" id="MobiDB-lite"/>
    </source>
</evidence>
<evidence type="ECO:0000313" key="3">
    <source>
        <dbReference type="Proteomes" id="UP000244924"/>
    </source>
</evidence>
<name>A0A2R8B457_9RHOB</name>
<organism evidence="2 3">
    <name type="scientific">Albidovulum aquaemixtae</name>
    <dbReference type="NCBI Taxonomy" id="1542388"/>
    <lineage>
        <taxon>Bacteria</taxon>
        <taxon>Pseudomonadati</taxon>
        <taxon>Pseudomonadota</taxon>
        <taxon>Alphaproteobacteria</taxon>
        <taxon>Rhodobacterales</taxon>
        <taxon>Paracoccaceae</taxon>
        <taxon>Albidovulum</taxon>
    </lineage>
</organism>
<feature type="compositionally biased region" description="Polar residues" evidence="1">
    <location>
        <begin position="52"/>
        <end position="61"/>
    </location>
</feature>
<feature type="compositionally biased region" description="Low complexity" evidence="1">
    <location>
        <begin position="105"/>
        <end position="121"/>
    </location>
</feature>
<dbReference type="RefSeq" id="WP_245890749.1">
    <property type="nucleotide sequence ID" value="NZ_OMOQ01000001.1"/>
</dbReference>
<proteinExistence type="predicted"/>
<dbReference type="Proteomes" id="UP000244924">
    <property type="component" value="Unassembled WGS sequence"/>
</dbReference>
<dbReference type="AlphaFoldDB" id="A0A2R8B457"/>
<sequence length="252" mass="27029">MRIILPCLTLVFLAACQPPIPDSRSSGVGFESYGEYQRRRVAEQQARGPQPATVQTVQGPVQNPALPFPPPSTPITGAPTAAELAAAGVRGAAQIAPAPVPQPLPQTAQASAPAQAATTAPVSNAGISDEQDFQAVSSRESIESDRERIAQNRAQYQQIQPTELPQRTRTIAPEIIQYAINAPNRLGQPIYKRSGLTLSNFDRSCARYATPEAAQAAFLRSGGPKRDPKNLDPDGDGFACYWDPTPYQTVRN</sequence>
<dbReference type="PROSITE" id="PS51257">
    <property type="entry name" value="PROKAR_LIPOPROTEIN"/>
    <property type="match status" value="1"/>
</dbReference>
<gene>
    <name evidence="2" type="ORF">DEA8626_00828</name>
</gene>
<evidence type="ECO:0000313" key="2">
    <source>
        <dbReference type="EMBL" id="SPH17310.1"/>
    </source>
</evidence>